<comment type="caution">
    <text evidence="2">The sequence shown here is derived from an EMBL/GenBank/DDBJ whole genome shotgun (WGS) entry which is preliminary data.</text>
</comment>
<organism evidence="2 3">
    <name type="scientific">Sporothrix schenckii 1099-18</name>
    <dbReference type="NCBI Taxonomy" id="1397361"/>
    <lineage>
        <taxon>Eukaryota</taxon>
        <taxon>Fungi</taxon>
        <taxon>Dikarya</taxon>
        <taxon>Ascomycota</taxon>
        <taxon>Pezizomycotina</taxon>
        <taxon>Sordariomycetes</taxon>
        <taxon>Sordariomycetidae</taxon>
        <taxon>Ophiostomatales</taxon>
        <taxon>Ophiostomataceae</taxon>
        <taxon>Sporothrix</taxon>
    </lineage>
</organism>
<dbReference type="Proteomes" id="UP000033710">
    <property type="component" value="Unassembled WGS sequence"/>
</dbReference>
<accession>A0A0F2LTN1</accession>
<name>A0A0F2LTN1_SPOSC</name>
<reference evidence="2 3" key="1">
    <citation type="journal article" date="2014" name="BMC Genomics">
        <title>Comparative genomics of the major fungal agents of human and animal Sporotrichosis: Sporothrix schenckii and Sporothrix brasiliensis.</title>
        <authorList>
            <person name="Teixeira M.M."/>
            <person name="de Almeida L.G."/>
            <person name="Kubitschek-Barreira P."/>
            <person name="Alves F.L."/>
            <person name="Kioshima E.S."/>
            <person name="Abadio A.K."/>
            <person name="Fernandes L."/>
            <person name="Derengowski L.S."/>
            <person name="Ferreira K.S."/>
            <person name="Souza R.C."/>
            <person name="Ruiz J.C."/>
            <person name="de Andrade N.C."/>
            <person name="Paes H.C."/>
            <person name="Nicola A.M."/>
            <person name="Albuquerque P."/>
            <person name="Gerber A.L."/>
            <person name="Martins V.P."/>
            <person name="Peconick L.D."/>
            <person name="Neto A.V."/>
            <person name="Chaucanez C.B."/>
            <person name="Silva P.A."/>
            <person name="Cunha O.L."/>
            <person name="de Oliveira F.F."/>
            <person name="dos Santos T.C."/>
            <person name="Barros A.L."/>
            <person name="Soares M.A."/>
            <person name="de Oliveira L.M."/>
            <person name="Marini M.M."/>
            <person name="Villalobos-Duno H."/>
            <person name="Cunha M.M."/>
            <person name="de Hoog S."/>
            <person name="da Silveira J.F."/>
            <person name="Henrissat B."/>
            <person name="Nino-Vega G.A."/>
            <person name="Cisalpino P.S."/>
            <person name="Mora-Montes H.M."/>
            <person name="Almeida S.R."/>
            <person name="Stajich J.E."/>
            <person name="Lopes-Bezerra L.M."/>
            <person name="Vasconcelos A.T."/>
            <person name="Felipe M.S."/>
        </authorList>
    </citation>
    <scope>NUCLEOTIDE SEQUENCE [LARGE SCALE GENOMIC DNA]</scope>
    <source>
        <strain evidence="2 3">1099-18</strain>
    </source>
</reference>
<protein>
    <submittedName>
        <fullName evidence="2">Uncharacterized protein</fullName>
    </submittedName>
</protein>
<evidence type="ECO:0000256" key="1">
    <source>
        <dbReference type="SAM" id="MobiDB-lite"/>
    </source>
</evidence>
<evidence type="ECO:0000313" key="2">
    <source>
        <dbReference type="EMBL" id="KJR80214.1"/>
    </source>
</evidence>
<evidence type="ECO:0000313" key="3">
    <source>
        <dbReference type="Proteomes" id="UP000033710"/>
    </source>
</evidence>
<dbReference type="RefSeq" id="XP_016582890.1">
    <property type="nucleotide sequence ID" value="XM_016732425.1"/>
</dbReference>
<sequence>MDPTVSWPFPVFHFSPFPRRSTPVSSRFPTPTPTLTSDSNTSSSPIAPPKHNAADAAAAAADRRPCRPLLTFTHPINSSTCTRLWLAFRNSASPPMHLLHRRDSNDVSRFAKRQPLAATHSDDRYA</sequence>
<dbReference type="AlphaFoldDB" id="A0A0F2LTN1"/>
<dbReference type="KEGG" id="ssck:SPSK_05684"/>
<gene>
    <name evidence="2" type="ORF">SPSK_05684</name>
</gene>
<dbReference type="GeneID" id="27667702"/>
<feature type="region of interest" description="Disordered" evidence="1">
    <location>
        <begin position="17"/>
        <end position="59"/>
    </location>
</feature>
<proteinExistence type="predicted"/>
<feature type="region of interest" description="Disordered" evidence="1">
    <location>
        <begin position="96"/>
        <end position="126"/>
    </location>
</feature>
<feature type="compositionally biased region" description="Polar residues" evidence="1">
    <location>
        <begin position="22"/>
        <end position="45"/>
    </location>
</feature>
<dbReference type="VEuPathDB" id="FungiDB:SPSK_05684"/>
<reference evidence="2 3" key="2">
    <citation type="journal article" date="2015" name="Eukaryot. Cell">
        <title>Asexual propagation of a virulent clone complex in a human and feline outbreak of sporotrichosis.</title>
        <authorList>
            <person name="Teixeira Mde M."/>
            <person name="Rodrigues A.M."/>
            <person name="Tsui C.K."/>
            <person name="de Almeida L.G."/>
            <person name="Van Diepeningen A.D."/>
            <person name="van den Ende B.G."/>
            <person name="Fernandes G.F."/>
            <person name="Kano R."/>
            <person name="Hamelin R.C."/>
            <person name="Lopes-Bezerra L.M."/>
            <person name="Vasconcelos A.T."/>
            <person name="de Hoog S."/>
            <person name="de Camargo Z.P."/>
            <person name="Felipe M.S."/>
        </authorList>
    </citation>
    <scope>NUCLEOTIDE SEQUENCE [LARGE SCALE GENOMIC DNA]</scope>
    <source>
        <strain evidence="2 3">1099-18</strain>
    </source>
</reference>
<dbReference type="EMBL" id="AXCR01000012">
    <property type="protein sequence ID" value="KJR80214.1"/>
    <property type="molecule type" value="Genomic_DNA"/>
</dbReference>